<keyword evidence="2" id="KW-1185">Reference proteome</keyword>
<dbReference type="Proteomes" id="UP000503349">
    <property type="component" value="Chromosome 3"/>
</dbReference>
<protein>
    <submittedName>
        <fullName evidence="1">Uncharacterized protein</fullName>
    </submittedName>
</protein>
<dbReference type="AlphaFoldDB" id="A0A6G1PCB5"/>
<dbReference type="EMBL" id="CM015714">
    <property type="protein sequence ID" value="KAF3687882.1"/>
    <property type="molecule type" value="Genomic_DNA"/>
</dbReference>
<gene>
    <name evidence="1" type="ORF">EXN66_Car003554</name>
</gene>
<name>A0A6G1PCB5_CHAAH</name>
<proteinExistence type="predicted"/>
<evidence type="ECO:0000313" key="2">
    <source>
        <dbReference type="Proteomes" id="UP000503349"/>
    </source>
</evidence>
<organism evidence="1 2">
    <name type="scientific">Channa argus</name>
    <name type="common">Northern snakehead</name>
    <name type="synonym">Ophicephalus argus</name>
    <dbReference type="NCBI Taxonomy" id="215402"/>
    <lineage>
        <taxon>Eukaryota</taxon>
        <taxon>Metazoa</taxon>
        <taxon>Chordata</taxon>
        <taxon>Craniata</taxon>
        <taxon>Vertebrata</taxon>
        <taxon>Euteleostomi</taxon>
        <taxon>Actinopterygii</taxon>
        <taxon>Neopterygii</taxon>
        <taxon>Teleostei</taxon>
        <taxon>Neoteleostei</taxon>
        <taxon>Acanthomorphata</taxon>
        <taxon>Anabantaria</taxon>
        <taxon>Anabantiformes</taxon>
        <taxon>Channoidei</taxon>
        <taxon>Channidae</taxon>
        <taxon>Channa</taxon>
    </lineage>
</organism>
<reference evidence="2" key="2">
    <citation type="submission" date="2019-02" db="EMBL/GenBank/DDBJ databases">
        <title>Opniocepnalus argus Var Kimnra genome.</title>
        <authorList>
            <person name="Zhou C."/>
            <person name="Xiao S."/>
        </authorList>
    </citation>
    <scope>NUCLEOTIDE SEQUENCE [LARGE SCALE GENOMIC DNA]</scope>
</reference>
<reference evidence="1 2" key="1">
    <citation type="submission" date="2019-02" db="EMBL/GenBank/DDBJ databases">
        <title>Opniocepnalus argus genome.</title>
        <authorList>
            <person name="Zhou C."/>
            <person name="Xiao S."/>
        </authorList>
    </citation>
    <scope>NUCLEOTIDE SEQUENCE [LARGE SCALE GENOMIC DNA]</scope>
    <source>
        <strain evidence="1">OARG1902GOOAL</strain>
        <tissue evidence="1">Muscle</tissue>
    </source>
</reference>
<accession>A0A6G1PCB5</accession>
<sequence length="49" mass="5798">MIMIQCFGQIPCLCELEEQRQNRRECSAHYETSEFSCRSNENSLRETPV</sequence>
<evidence type="ECO:0000313" key="1">
    <source>
        <dbReference type="EMBL" id="KAF3687882.1"/>
    </source>
</evidence>